<dbReference type="EMBL" id="JAKRYL010000030">
    <property type="protein sequence ID" value="MCL7749498.1"/>
    <property type="molecule type" value="Genomic_DNA"/>
</dbReference>
<name>A0A9X2I823_9BACI</name>
<dbReference type="InterPro" id="IPR007837">
    <property type="entry name" value="DinB"/>
</dbReference>
<dbReference type="RefSeq" id="WP_250098358.1">
    <property type="nucleotide sequence ID" value="NZ_JAKRYL010000030.1"/>
</dbReference>
<comment type="similarity">
    <text evidence="1">Belongs to the DinB family.</text>
</comment>
<dbReference type="Pfam" id="PF05163">
    <property type="entry name" value="DinB"/>
    <property type="match status" value="1"/>
</dbReference>
<comment type="caution">
    <text evidence="4">The sequence shown here is derived from an EMBL/GenBank/DDBJ whole genome shotgun (WGS) entry which is preliminary data.</text>
</comment>
<dbReference type="AlphaFoldDB" id="A0A9X2I823"/>
<feature type="binding site" evidence="3">
    <location>
        <position position="129"/>
    </location>
    <ligand>
        <name>a divalent metal cation</name>
        <dbReference type="ChEBI" id="CHEBI:60240"/>
    </ligand>
</feature>
<keyword evidence="5" id="KW-1185">Reference proteome</keyword>
<accession>A0A9X2I823</accession>
<evidence type="ECO:0000256" key="3">
    <source>
        <dbReference type="PIRSR" id="PIRSR607837-1"/>
    </source>
</evidence>
<evidence type="ECO:0000313" key="4">
    <source>
        <dbReference type="EMBL" id="MCL7749498.1"/>
    </source>
</evidence>
<dbReference type="Gene3D" id="1.20.120.450">
    <property type="entry name" value="dinb family like domain"/>
    <property type="match status" value="1"/>
</dbReference>
<evidence type="ECO:0000313" key="5">
    <source>
        <dbReference type="Proteomes" id="UP001139150"/>
    </source>
</evidence>
<keyword evidence="2 3" id="KW-0479">Metal-binding</keyword>
<proteinExistence type="inferred from homology"/>
<sequence length="151" mass="17280">MTKSTHYKDYFLSHRLVTNELVEKISKDDYDYKPTDTSMSAKELVVHMLTSFYQFISAATKQPPKPLHDEYADVDLSLLAELYTEESVKMIESLSNEDLNEVIDLTAVLGIKLPAEKILNLAIDHEINHKGSLFVYVRGMGHTDLPMFVRK</sequence>
<feature type="binding site" evidence="3">
    <location>
        <position position="125"/>
    </location>
    <ligand>
        <name>a divalent metal cation</name>
        <dbReference type="ChEBI" id="CHEBI:60240"/>
    </ligand>
</feature>
<gene>
    <name evidence="4" type="ORF">MF646_20475</name>
</gene>
<dbReference type="Proteomes" id="UP001139150">
    <property type="component" value="Unassembled WGS sequence"/>
</dbReference>
<feature type="binding site" evidence="3">
    <location>
        <position position="47"/>
    </location>
    <ligand>
        <name>a divalent metal cation</name>
        <dbReference type="ChEBI" id="CHEBI:60240"/>
    </ligand>
</feature>
<dbReference type="SUPFAM" id="SSF109854">
    <property type="entry name" value="DinB/YfiT-like putative metalloenzymes"/>
    <property type="match status" value="1"/>
</dbReference>
<evidence type="ECO:0000256" key="1">
    <source>
        <dbReference type="ARBA" id="ARBA00008635"/>
    </source>
</evidence>
<reference evidence="4" key="1">
    <citation type="submission" date="2022-02" db="EMBL/GenBank/DDBJ databases">
        <title>Halalkalibacter sp. nov. isolated from Lonar Lake, India.</title>
        <authorList>
            <person name="Joshi A."/>
            <person name="Thite S."/>
            <person name="Lodha T."/>
        </authorList>
    </citation>
    <scope>NUCLEOTIDE SEQUENCE</scope>
    <source>
        <strain evidence="4">MEB205</strain>
    </source>
</reference>
<dbReference type="InterPro" id="IPR034660">
    <property type="entry name" value="DinB/YfiT-like"/>
</dbReference>
<organism evidence="4 5">
    <name type="scientific">Halalkalibacter alkaliphilus</name>
    <dbReference type="NCBI Taxonomy" id="2917993"/>
    <lineage>
        <taxon>Bacteria</taxon>
        <taxon>Bacillati</taxon>
        <taxon>Bacillota</taxon>
        <taxon>Bacilli</taxon>
        <taxon>Bacillales</taxon>
        <taxon>Bacillaceae</taxon>
        <taxon>Halalkalibacter</taxon>
    </lineage>
</organism>
<dbReference type="GO" id="GO:0046872">
    <property type="term" value="F:metal ion binding"/>
    <property type="evidence" value="ECO:0007669"/>
    <property type="project" value="UniProtKB-KW"/>
</dbReference>
<protein>
    <submittedName>
        <fullName evidence="4">DinB family protein</fullName>
    </submittedName>
</protein>
<evidence type="ECO:0000256" key="2">
    <source>
        <dbReference type="ARBA" id="ARBA00022723"/>
    </source>
</evidence>